<sequence>MTPYVLSGGTANTLGAHHDGEGVNFAVFSENATRVELCLFSADGSTEQARIALPERTGPVWHGYLSDLPVGTLYGYRVHGSYAPELGHRFNPNKLLLDPYTRELKGEWGNHPATLGYDDSSSAQDLSFDARDSAPYVPKSVVSDPSLFAGMAAGLHKKSSKDLIYEAHPKGATMINYKVPEAVRGTYEAFGSDAMLEHFKTLGVQAVELLPVHSFVDDKFLVERGLTNYWGYNSIGFFALEPRYLGPDGLKGFRQMVDSLHADGIEVILDVVFNHTAEGDQRGPTLSFRGLDNASYYRLTAGQARYYVNDTGCGNTLKVSHPYVLRMVLDSLRFWVENMGIDGFRFDLATTLGREDHGFEPHGGFFDALRQDPVLSQVRMIAEPWDIGPGGYQLGGFPHEFLEWNDSYRDTVRRYWRGDAHSAQELGARLLGSADTFDQRGRRSDASVNFLASHDGFTLADTTRYSRRHNEANTENNRDGHHSNFSDNAGVEGDSDDAEVRDIRARRQRNMLATLFLSQGTPMLLAGDEFANSQQGNNNAYCQDNDIGWLNWDQADTGLQSFVASLSAFRQDHVCLRQSRFLHGAARPNDGLPDAVWMDFHGQALEWRDPRLANLCLLLRCSAEMPDYAPDGDAVFIVFNRKDVVGQVTLPVPRDGHQWVRCIDTDQTLQDGICTLEQAHTKVASQSVTAFVQKHVGSAT</sequence>
<dbReference type="NCBIfam" id="TIGR02100">
    <property type="entry name" value="glgX_debranch"/>
    <property type="match status" value="1"/>
</dbReference>
<dbReference type="InterPro" id="IPR006047">
    <property type="entry name" value="GH13_cat_dom"/>
</dbReference>
<protein>
    <submittedName>
        <fullName evidence="6">Glycogen debranching enzyme</fullName>
        <ecNumber evidence="6">3.2.1.-</ecNumber>
    </submittedName>
</protein>
<dbReference type="EMBL" id="FXYH01000014">
    <property type="protein sequence ID" value="SMX47158.1"/>
    <property type="molecule type" value="Genomic_DNA"/>
</dbReference>
<dbReference type="InterPro" id="IPR013783">
    <property type="entry name" value="Ig-like_fold"/>
</dbReference>
<keyword evidence="7" id="KW-1185">Reference proteome</keyword>
<dbReference type="PANTHER" id="PTHR43002">
    <property type="entry name" value="GLYCOGEN DEBRANCHING ENZYME"/>
    <property type="match status" value="1"/>
</dbReference>
<dbReference type="EC" id="3.2.1.-" evidence="6"/>
<dbReference type="SMART" id="SM00642">
    <property type="entry name" value="Aamy"/>
    <property type="match status" value="1"/>
</dbReference>
<organism evidence="6 7">
    <name type="scientific">Pelagimonas varians</name>
    <dbReference type="NCBI Taxonomy" id="696760"/>
    <lineage>
        <taxon>Bacteria</taxon>
        <taxon>Pseudomonadati</taxon>
        <taxon>Pseudomonadota</taxon>
        <taxon>Alphaproteobacteria</taxon>
        <taxon>Rhodobacterales</taxon>
        <taxon>Roseobacteraceae</taxon>
        <taxon>Pelagimonas</taxon>
    </lineage>
</organism>
<dbReference type="InterPro" id="IPR044505">
    <property type="entry name" value="GlgX_Isoamylase_N_E_set"/>
</dbReference>
<dbReference type="InterPro" id="IPR011837">
    <property type="entry name" value="Glycogen_debranch_GlgX"/>
</dbReference>
<evidence type="ECO:0000313" key="6">
    <source>
        <dbReference type="EMBL" id="SMX47158.1"/>
    </source>
</evidence>
<dbReference type="Gene3D" id="3.20.20.80">
    <property type="entry name" value="Glycosidases"/>
    <property type="match status" value="1"/>
</dbReference>
<evidence type="ECO:0000256" key="2">
    <source>
        <dbReference type="ARBA" id="ARBA00022801"/>
    </source>
</evidence>
<dbReference type="Pfam" id="PF00128">
    <property type="entry name" value="Alpha-amylase"/>
    <property type="match status" value="1"/>
</dbReference>
<feature type="region of interest" description="Disordered" evidence="4">
    <location>
        <begin position="472"/>
        <end position="498"/>
    </location>
</feature>
<dbReference type="InterPro" id="IPR017853">
    <property type="entry name" value="GH"/>
</dbReference>
<keyword evidence="2 6" id="KW-0378">Hydrolase</keyword>
<dbReference type="SUPFAM" id="SSF51011">
    <property type="entry name" value="Glycosyl hydrolase domain"/>
    <property type="match status" value="1"/>
</dbReference>
<dbReference type="InterPro" id="IPR013780">
    <property type="entry name" value="Glyco_hydro_b"/>
</dbReference>
<comment type="similarity">
    <text evidence="1">Belongs to the glycosyl hydrolase 13 family.</text>
</comment>
<dbReference type="InterPro" id="IPR014756">
    <property type="entry name" value="Ig_E-set"/>
</dbReference>
<dbReference type="SUPFAM" id="SSF51445">
    <property type="entry name" value="(Trans)glycosidases"/>
    <property type="match status" value="1"/>
</dbReference>
<evidence type="ECO:0000256" key="4">
    <source>
        <dbReference type="SAM" id="MobiDB-lite"/>
    </source>
</evidence>
<evidence type="ECO:0000259" key="5">
    <source>
        <dbReference type="SMART" id="SM00642"/>
    </source>
</evidence>
<name>A0A238KWT7_9RHOB</name>
<dbReference type="OrthoDB" id="3236218at2"/>
<dbReference type="SUPFAM" id="SSF81296">
    <property type="entry name" value="E set domains"/>
    <property type="match status" value="1"/>
</dbReference>
<proteinExistence type="inferred from homology"/>
<evidence type="ECO:0000256" key="1">
    <source>
        <dbReference type="ARBA" id="ARBA00008061"/>
    </source>
</evidence>
<dbReference type="RefSeq" id="WP_097805949.1">
    <property type="nucleotide sequence ID" value="NZ_FXYH01000014.1"/>
</dbReference>
<keyword evidence="3 6" id="KW-0326">Glycosidase</keyword>
<evidence type="ECO:0000256" key="3">
    <source>
        <dbReference type="ARBA" id="ARBA00023295"/>
    </source>
</evidence>
<feature type="compositionally biased region" description="Basic and acidic residues" evidence="4">
    <location>
        <begin position="472"/>
        <end position="484"/>
    </location>
</feature>
<evidence type="ECO:0000313" key="7">
    <source>
        <dbReference type="Proteomes" id="UP000220836"/>
    </source>
</evidence>
<feature type="domain" description="Glycosyl hydrolase family 13 catalytic" evidence="5">
    <location>
        <begin position="184"/>
        <end position="570"/>
    </location>
</feature>
<dbReference type="Pfam" id="PF02922">
    <property type="entry name" value="CBM_48"/>
    <property type="match status" value="1"/>
</dbReference>
<gene>
    <name evidence="6" type="primary">glgX</name>
    <name evidence="6" type="ORF">PEV8663_03494</name>
</gene>
<reference evidence="6 7" key="1">
    <citation type="submission" date="2017-05" db="EMBL/GenBank/DDBJ databases">
        <authorList>
            <person name="Song R."/>
            <person name="Chenine A.L."/>
            <person name="Ruprecht R.M."/>
        </authorList>
    </citation>
    <scope>NUCLEOTIDE SEQUENCE [LARGE SCALE GENOMIC DNA]</scope>
    <source>
        <strain evidence="6 7">CECT 8663</strain>
    </source>
</reference>
<dbReference type="Gene3D" id="2.60.40.10">
    <property type="entry name" value="Immunoglobulins"/>
    <property type="match status" value="1"/>
</dbReference>
<accession>A0A238KWT7</accession>
<dbReference type="GO" id="GO:0005980">
    <property type="term" value="P:glycogen catabolic process"/>
    <property type="evidence" value="ECO:0007669"/>
    <property type="project" value="InterPro"/>
</dbReference>
<dbReference type="InterPro" id="IPR004193">
    <property type="entry name" value="Glyco_hydro_13_N"/>
</dbReference>
<dbReference type="GO" id="GO:0004135">
    <property type="term" value="F:amylo-alpha-1,6-glucosidase activity"/>
    <property type="evidence" value="ECO:0007669"/>
    <property type="project" value="InterPro"/>
</dbReference>
<dbReference type="AlphaFoldDB" id="A0A238KWT7"/>
<dbReference type="Gene3D" id="2.60.40.1180">
    <property type="entry name" value="Golgi alpha-mannosidase II"/>
    <property type="match status" value="1"/>
</dbReference>
<dbReference type="Proteomes" id="UP000220836">
    <property type="component" value="Unassembled WGS sequence"/>
</dbReference>
<dbReference type="CDD" id="cd02856">
    <property type="entry name" value="E_set_GDE_Isoamylase_N"/>
    <property type="match status" value="1"/>
</dbReference>
<dbReference type="CDD" id="cd11326">
    <property type="entry name" value="AmyAc_Glg_debranch"/>
    <property type="match status" value="1"/>
</dbReference>